<feature type="region of interest" description="Disordered" evidence="2">
    <location>
        <begin position="72"/>
        <end position="92"/>
    </location>
</feature>
<organism evidence="4 5">
    <name type="scientific">Macrosiphum euphorbiae</name>
    <name type="common">potato aphid</name>
    <dbReference type="NCBI Taxonomy" id="13131"/>
    <lineage>
        <taxon>Eukaryota</taxon>
        <taxon>Metazoa</taxon>
        <taxon>Ecdysozoa</taxon>
        <taxon>Arthropoda</taxon>
        <taxon>Hexapoda</taxon>
        <taxon>Insecta</taxon>
        <taxon>Pterygota</taxon>
        <taxon>Neoptera</taxon>
        <taxon>Paraneoptera</taxon>
        <taxon>Hemiptera</taxon>
        <taxon>Sternorrhyncha</taxon>
        <taxon>Aphidomorpha</taxon>
        <taxon>Aphidoidea</taxon>
        <taxon>Aphididae</taxon>
        <taxon>Macrosiphini</taxon>
        <taxon>Macrosiphum</taxon>
    </lineage>
</organism>
<evidence type="ECO:0000313" key="5">
    <source>
        <dbReference type="Proteomes" id="UP001160148"/>
    </source>
</evidence>
<comment type="caution">
    <text evidence="4">The sequence shown here is derived from an EMBL/GenBank/DDBJ whole genome shotgun (WGS) entry which is preliminary data.</text>
</comment>
<dbReference type="InterPro" id="IPR039353">
    <property type="entry name" value="TF_Adf1"/>
</dbReference>
<keyword evidence="1" id="KW-0539">Nucleus</keyword>
<proteinExistence type="predicted"/>
<dbReference type="InterPro" id="IPR006578">
    <property type="entry name" value="MADF-dom"/>
</dbReference>
<dbReference type="GO" id="GO:0005667">
    <property type="term" value="C:transcription regulator complex"/>
    <property type="evidence" value="ECO:0007669"/>
    <property type="project" value="TreeGrafter"/>
</dbReference>
<dbReference type="GO" id="GO:0005634">
    <property type="term" value="C:nucleus"/>
    <property type="evidence" value="ECO:0007669"/>
    <property type="project" value="UniProtKB-SubCell"/>
</dbReference>
<dbReference type="Pfam" id="PF02944">
    <property type="entry name" value="BESS"/>
    <property type="match status" value="1"/>
</dbReference>
<dbReference type="Proteomes" id="UP001160148">
    <property type="component" value="Unassembled WGS sequence"/>
</dbReference>
<dbReference type="InterPro" id="IPR004210">
    <property type="entry name" value="BESS_motif"/>
</dbReference>
<gene>
    <name evidence="4" type="ORF">MEUPH1_LOCUS18751</name>
</gene>
<protein>
    <recommendedName>
        <fullName evidence="3">BESS domain-containing protein</fullName>
    </recommendedName>
</protein>
<feature type="domain" description="BESS" evidence="3">
    <location>
        <begin position="117"/>
        <end position="156"/>
    </location>
</feature>
<dbReference type="PROSITE" id="PS51031">
    <property type="entry name" value="BESS"/>
    <property type="match status" value="1"/>
</dbReference>
<evidence type="ECO:0000256" key="1">
    <source>
        <dbReference type="PROSITE-ProRule" id="PRU00371"/>
    </source>
</evidence>
<keyword evidence="5" id="KW-1185">Reference proteome</keyword>
<feature type="compositionally biased region" description="Polar residues" evidence="2">
    <location>
        <begin position="72"/>
        <end position="90"/>
    </location>
</feature>
<evidence type="ECO:0000256" key="2">
    <source>
        <dbReference type="SAM" id="MobiDB-lite"/>
    </source>
</evidence>
<dbReference type="EMBL" id="CARXXK010000003">
    <property type="protein sequence ID" value="CAI6363860.1"/>
    <property type="molecule type" value="Genomic_DNA"/>
</dbReference>
<feature type="region of interest" description="Disordered" evidence="2">
    <location>
        <begin position="214"/>
        <end position="239"/>
    </location>
</feature>
<evidence type="ECO:0000259" key="3">
    <source>
        <dbReference type="PROSITE" id="PS51031"/>
    </source>
</evidence>
<dbReference type="PANTHER" id="PTHR12243:SF69">
    <property type="entry name" value="SI:CH73-59F11.3"/>
    <property type="match status" value="1"/>
</dbReference>
<dbReference type="PANTHER" id="PTHR12243">
    <property type="entry name" value="MADF DOMAIN TRANSCRIPTION FACTOR"/>
    <property type="match status" value="1"/>
</dbReference>
<comment type="subcellular location">
    <subcellularLocation>
        <location evidence="1">Nucleus</location>
    </subcellularLocation>
</comment>
<dbReference type="AlphaFoldDB" id="A0AAV0X6H1"/>
<accession>A0AAV0X6H1</accession>
<name>A0AAV0X6H1_9HEMI</name>
<dbReference type="Pfam" id="PF10545">
    <property type="entry name" value="MADF_DNA_bdg"/>
    <property type="match status" value="1"/>
</dbReference>
<reference evidence="4 5" key="1">
    <citation type="submission" date="2023-01" db="EMBL/GenBank/DDBJ databases">
        <authorList>
            <person name="Whitehead M."/>
        </authorList>
    </citation>
    <scope>NUCLEOTIDE SEQUENCE [LARGE SCALE GENOMIC DNA]</scope>
</reference>
<dbReference type="GO" id="GO:0006357">
    <property type="term" value="P:regulation of transcription by RNA polymerase II"/>
    <property type="evidence" value="ECO:0007669"/>
    <property type="project" value="TreeGrafter"/>
</dbReference>
<sequence>MRKWKNLKDTFKKEVHKYEKSGSAMTKKAKYCYFDNLSFLQPNFDGRSTSGNMAHENDNSAEEINIVDNLDSPTASDQAMSPSVPNTVPKQSKKKLSVFQEHVLNAIEKRTNKEEVFDGNKHFLLFLLPAMKSMDDQNNIKFRIDVMQLLQKYTTNDNQTILSLTHHIHFIHHLSLIHHLSIIHHISLNFNHIISLFSLTLTRSKDSKTRLEIGLPPLKESSPGDRPISISKKKKKKVV</sequence>
<dbReference type="GO" id="GO:0003677">
    <property type="term" value="F:DNA binding"/>
    <property type="evidence" value="ECO:0007669"/>
    <property type="project" value="InterPro"/>
</dbReference>
<evidence type="ECO:0000313" key="4">
    <source>
        <dbReference type="EMBL" id="CAI6363860.1"/>
    </source>
</evidence>